<protein>
    <recommendedName>
        <fullName evidence="3">C-type lectin domain-containing protein</fullName>
    </recommendedName>
</protein>
<reference evidence="1 2" key="1">
    <citation type="submission" date="2024-05" db="EMBL/GenBank/DDBJ databases">
        <authorList>
            <person name="Wallberg A."/>
        </authorList>
    </citation>
    <scope>NUCLEOTIDE SEQUENCE [LARGE SCALE GENOMIC DNA]</scope>
</reference>
<sequence>SMTKNMSEELNTLSNNVESLIIDDLNSNIVNITEKLAKDHTTTKKCISMQEKLFTEFHNVSSTVKSSIIKELNTNTIDISTKILNYMNASDTNLLNSIKLNNKDIKCNQNHWYIVGTDFFVRFPQEMNWEDARALCLGCGMDLYKPKNAVAVAKYLEDNFSDTWYWLGARGNGANQAWVSGGVVSRSDPWYKDNYKEVGTSDCLYLITHIGMPAAGTVLAATSCTSTSPDVLCG</sequence>
<dbReference type="Proteomes" id="UP001497623">
    <property type="component" value="Unassembled WGS sequence"/>
</dbReference>
<evidence type="ECO:0000313" key="2">
    <source>
        <dbReference type="Proteomes" id="UP001497623"/>
    </source>
</evidence>
<dbReference type="CDD" id="cd00037">
    <property type="entry name" value="CLECT"/>
    <property type="match status" value="1"/>
</dbReference>
<feature type="non-terminal residue" evidence="1">
    <location>
        <position position="1"/>
    </location>
</feature>
<evidence type="ECO:0000313" key="1">
    <source>
        <dbReference type="EMBL" id="CAL4115682.1"/>
    </source>
</evidence>
<dbReference type="AlphaFoldDB" id="A0AAV2R823"/>
<accession>A0AAV2R823</accession>
<evidence type="ECO:0008006" key="3">
    <source>
        <dbReference type="Google" id="ProtNLM"/>
    </source>
</evidence>
<dbReference type="SUPFAM" id="SSF56436">
    <property type="entry name" value="C-type lectin-like"/>
    <property type="match status" value="1"/>
</dbReference>
<keyword evidence="2" id="KW-1185">Reference proteome</keyword>
<dbReference type="Gene3D" id="3.10.100.10">
    <property type="entry name" value="Mannose-Binding Protein A, subunit A"/>
    <property type="match status" value="1"/>
</dbReference>
<dbReference type="InterPro" id="IPR016187">
    <property type="entry name" value="CTDL_fold"/>
</dbReference>
<dbReference type="EMBL" id="CAXKWB010016187">
    <property type="protein sequence ID" value="CAL4115682.1"/>
    <property type="molecule type" value="Genomic_DNA"/>
</dbReference>
<name>A0AAV2R823_MEGNR</name>
<dbReference type="InterPro" id="IPR016186">
    <property type="entry name" value="C-type_lectin-like/link_sf"/>
</dbReference>
<organism evidence="1 2">
    <name type="scientific">Meganyctiphanes norvegica</name>
    <name type="common">Northern krill</name>
    <name type="synonym">Thysanopoda norvegica</name>
    <dbReference type="NCBI Taxonomy" id="48144"/>
    <lineage>
        <taxon>Eukaryota</taxon>
        <taxon>Metazoa</taxon>
        <taxon>Ecdysozoa</taxon>
        <taxon>Arthropoda</taxon>
        <taxon>Crustacea</taxon>
        <taxon>Multicrustacea</taxon>
        <taxon>Malacostraca</taxon>
        <taxon>Eumalacostraca</taxon>
        <taxon>Eucarida</taxon>
        <taxon>Euphausiacea</taxon>
        <taxon>Euphausiidae</taxon>
        <taxon>Meganyctiphanes</taxon>
    </lineage>
</organism>
<comment type="caution">
    <text evidence="1">The sequence shown here is derived from an EMBL/GenBank/DDBJ whole genome shotgun (WGS) entry which is preliminary data.</text>
</comment>
<proteinExistence type="predicted"/>
<gene>
    <name evidence="1" type="ORF">MNOR_LOCUS20715</name>
</gene>